<name>B5EW17_ALIFM</name>
<dbReference type="Proteomes" id="UP000001857">
    <property type="component" value="Plasmid pMJ100"/>
</dbReference>
<proteinExistence type="predicted"/>
<reference evidence="1 2" key="2">
    <citation type="journal article" date="2009" name="Nature">
        <title>A single regulatory gene is sufficient to alter bacterial host range.</title>
        <authorList>
            <person name="Mandel M.J."/>
            <person name="Wollenberg M.S."/>
            <person name="Stabb E.V."/>
            <person name="Visick K.L."/>
            <person name="Ruby E.G."/>
        </authorList>
    </citation>
    <scope>NUCLEOTIDE SEQUENCE [LARGE SCALE GENOMIC DNA]</scope>
    <source>
        <strain evidence="1 2">MJ11</strain>
        <plasmid evidence="2">Plasmid pMJ100</plasmid>
    </source>
</reference>
<dbReference type="HOGENOM" id="CLU_2637083_0_0_6"/>
<dbReference type="RefSeq" id="WP_012534410.1">
    <property type="nucleotide sequence ID" value="NC_011185.1"/>
</dbReference>
<gene>
    <name evidence="1" type="ordered locus">VFMJ11_B0074</name>
</gene>
<reference evidence="2" key="1">
    <citation type="submission" date="2008-08" db="EMBL/GenBank/DDBJ databases">
        <title>Complete sequence of Vibrio fischeri strain MJ11.</title>
        <authorList>
            <person name="Mandel M.J."/>
            <person name="Stabb E.V."/>
            <person name="Ruby E.G."/>
            <person name="Ferriera S."/>
            <person name="Johnson J."/>
            <person name="Kravitz S."/>
            <person name="Beeson K."/>
            <person name="Sutton G."/>
            <person name="Rogers Y.-H."/>
            <person name="Friedman R."/>
            <person name="Frazier M."/>
            <person name="Venter J.C."/>
        </authorList>
    </citation>
    <scope>NUCLEOTIDE SEQUENCE [LARGE SCALE GENOMIC DNA]</scope>
    <source>
        <strain evidence="2">MJ11</strain>
        <plasmid evidence="2">Plasmid pMJ100</plasmid>
    </source>
</reference>
<protein>
    <submittedName>
        <fullName evidence="1">Uncharacterized protein</fullName>
    </submittedName>
</protein>
<dbReference type="KEGG" id="vfm:VFMJ11_B0074"/>
<sequence length="77" mass="8810">MAIQEQRGINQFLHTGAQARIQYGQDKIRLTPMAKTTKKLLEHGSVSRDVIDSSVQGLPQDEKEIWEDVLTHMDMFV</sequence>
<keyword evidence="1" id="KW-0614">Plasmid</keyword>
<evidence type="ECO:0000313" key="2">
    <source>
        <dbReference type="Proteomes" id="UP000001857"/>
    </source>
</evidence>
<evidence type="ECO:0000313" key="1">
    <source>
        <dbReference type="EMBL" id="ACH64627.1"/>
    </source>
</evidence>
<dbReference type="EMBL" id="CP001134">
    <property type="protein sequence ID" value="ACH64627.1"/>
    <property type="molecule type" value="Genomic_DNA"/>
</dbReference>
<accession>B5EW17</accession>
<organism evidence="1 2">
    <name type="scientific">Aliivibrio fischeri (strain MJ11)</name>
    <name type="common">Vibrio fischeri</name>
    <dbReference type="NCBI Taxonomy" id="388396"/>
    <lineage>
        <taxon>Bacteria</taxon>
        <taxon>Pseudomonadati</taxon>
        <taxon>Pseudomonadota</taxon>
        <taxon>Gammaproteobacteria</taxon>
        <taxon>Vibrionales</taxon>
        <taxon>Vibrionaceae</taxon>
        <taxon>Aliivibrio</taxon>
    </lineage>
</organism>
<dbReference type="AlphaFoldDB" id="B5EW17"/>
<geneLocation type="plasmid" evidence="1 2">
    <name>pMJ100</name>
</geneLocation>